<proteinExistence type="predicted"/>
<protein>
    <submittedName>
        <fullName evidence="2">Uncharacterized protein</fullName>
    </submittedName>
</protein>
<keyword evidence="1" id="KW-0472">Membrane</keyword>
<dbReference type="Proteomes" id="UP001597062">
    <property type="component" value="Unassembled WGS sequence"/>
</dbReference>
<gene>
    <name evidence="2" type="ORF">ACFQ1U_10185</name>
</gene>
<feature type="transmembrane region" description="Helical" evidence="1">
    <location>
        <begin position="12"/>
        <end position="34"/>
    </location>
</feature>
<keyword evidence="1" id="KW-0812">Transmembrane</keyword>
<dbReference type="RefSeq" id="WP_386107969.1">
    <property type="nucleotide sequence ID" value="NZ_JBHTJR010000050.1"/>
</dbReference>
<keyword evidence="3" id="KW-1185">Reference proteome</keyword>
<dbReference type="EMBL" id="JBHTJR010000050">
    <property type="protein sequence ID" value="MFD0993572.1"/>
    <property type="molecule type" value="Genomic_DNA"/>
</dbReference>
<sequence length="176" mass="20622">MILSKEHYYKRRWFLAILFLLMGFWLLYLSYGLFTYNKNKSELITKNSTPSIIKIEKIRISGSPSVALTIVNDNAKISAIINDDIINKLSEIYNLPDLNKYSFGSELIFNNNRKSYTYCYFKDRLYQLEINDVEVIVYNKSKSFMGFLVLIVALAWISFQIWVLYTLKTKGLKAYG</sequence>
<evidence type="ECO:0000256" key="1">
    <source>
        <dbReference type="SAM" id="Phobius"/>
    </source>
</evidence>
<comment type="caution">
    <text evidence="2">The sequence shown here is derived from an EMBL/GenBank/DDBJ whole genome shotgun (WGS) entry which is preliminary data.</text>
</comment>
<evidence type="ECO:0000313" key="3">
    <source>
        <dbReference type="Proteomes" id="UP001597062"/>
    </source>
</evidence>
<accession>A0ABW3JW06</accession>
<organism evidence="2 3">
    <name type="scientific">Tenacibaculum geojense</name>
    <dbReference type="NCBI Taxonomy" id="915352"/>
    <lineage>
        <taxon>Bacteria</taxon>
        <taxon>Pseudomonadati</taxon>
        <taxon>Bacteroidota</taxon>
        <taxon>Flavobacteriia</taxon>
        <taxon>Flavobacteriales</taxon>
        <taxon>Flavobacteriaceae</taxon>
        <taxon>Tenacibaculum</taxon>
    </lineage>
</organism>
<evidence type="ECO:0000313" key="2">
    <source>
        <dbReference type="EMBL" id="MFD0993572.1"/>
    </source>
</evidence>
<keyword evidence="1" id="KW-1133">Transmembrane helix</keyword>
<reference evidence="3" key="1">
    <citation type="journal article" date="2019" name="Int. J. Syst. Evol. Microbiol.">
        <title>The Global Catalogue of Microorganisms (GCM) 10K type strain sequencing project: providing services to taxonomists for standard genome sequencing and annotation.</title>
        <authorList>
            <consortium name="The Broad Institute Genomics Platform"/>
            <consortium name="The Broad Institute Genome Sequencing Center for Infectious Disease"/>
            <person name="Wu L."/>
            <person name="Ma J."/>
        </authorList>
    </citation>
    <scope>NUCLEOTIDE SEQUENCE [LARGE SCALE GENOMIC DNA]</scope>
    <source>
        <strain evidence="3">CCUG 60527</strain>
    </source>
</reference>
<name>A0ABW3JW06_9FLAO</name>
<feature type="transmembrane region" description="Helical" evidence="1">
    <location>
        <begin position="144"/>
        <end position="165"/>
    </location>
</feature>